<dbReference type="EMBL" id="EF082670">
    <property type="protein sequence ID" value="ABK22025.1"/>
    <property type="molecule type" value="mRNA"/>
</dbReference>
<evidence type="ECO:0000313" key="3">
    <source>
        <dbReference type="EMBL" id="ABK22025.1"/>
    </source>
</evidence>
<name>A9NN14_PICSI</name>
<dbReference type="AlphaFoldDB" id="A9NN14"/>
<accession>A9NN14</accession>
<reference evidence="3" key="1">
    <citation type="journal article" date="2008" name="BMC Genomics">
        <title>A conifer genomics resource of 200,000 spruce (Picea spp.) ESTs and 6,464 high-quality, sequence-finished full-length cDNAs for Sitka spruce (Picea sitchensis).</title>
        <authorList>
            <person name="Ralph S.G."/>
            <person name="Chun H.J."/>
            <person name="Kolosova N."/>
            <person name="Cooper D."/>
            <person name="Oddy C."/>
            <person name="Ritland C.E."/>
            <person name="Kirkpatrick R."/>
            <person name="Moore R."/>
            <person name="Barber S."/>
            <person name="Holt R.A."/>
            <person name="Jones S.J."/>
            <person name="Marra M.A."/>
            <person name="Douglas C.J."/>
            <person name="Ritland K."/>
            <person name="Bohlmann J."/>
        </authorList>
    </citation>
    <scope>NUCLEOTIDE SEQUENCE</scope>
    <source>
        <tissue evidence="3">Bark</tissue>
    </source>
</reference>
<evidence type="ECO:0000259" key="2">
    <source>
        <dbReference type="Pfam" id="PF25017"/>
    </source>
</evidence>
<feature type="region of interest" description="Disordered" evidence="1">
    <location>
        <begin position="1"/>
        <end position="20"/>
    </location>
</feature>
<organism evidence="3">
    <name type="scientific">Picea sitchensis</name>
    <name type="common">Sitka spruce</name>
    <name type="synonym">Pinus sitchensis</name>
    <dbReference type="NCBI Taxonomy" id="3332"/>
    <lineage>
        <taxon>Eukaryota</taxon>
        <taxon>Viridiplantae</taxon>
        <taxon>Streptophyta</taxon>
        <taxon>Embryophyta</taxon>
        <taxon>Tracheophyta</taxon>
        <taxon>Spermatophyta</taxon>
        <taxon>Pinopsida</taxon>
        <taxon>Pinidae</taxon>
        <taxon>Conifers I</taxon>
        <taxon>Pinales</taxon>
        <taxon>Pinaceae</taxon>
        <taxon>Picea</taxon>
    </lineage>
</organism>
<proteinExistence type="evidence at transcript level"/>
<dbReference type="PANTHER" id="PTHR35513:SF1">
    <property type="entry name" value="OS02G0158600 PROTEIN"/>
    <property type="match status" value="1"/>
</dbReference>
<dbReference type="InterPro" id="IPR056971">
    <property type="entry name" value="Znf-C2HC_3"/>
</dbReference>
<sequence>MDVEDASGSSRPQQAQSQGDPIQIQSLLALARQRINEGSPGQALQAIVMALKASGGESAVLHTLQRARELYNSRMQANLAADQLASLFAECAIAEASPSAAPPRPTFHHDHFNATSLVENSSEASILAENGRMQVVMDAFADGSSFICLRCGGLVSNTRKDEHIAYWCSDARP</sequence>
<feature type="compositionally biased region" description="Polar residues" evidence="1">
    <location>
        <begin position="7"/>
        <end position="20"/>
    </location>
</feature>
<protein>
    <recommendedName>
        <fullName evidence="2">C2HC zinc finger plants domain-containing protein</fullName>
    </recommendedName>
</protein>
<dbReference type="Pfam" id="PF25017">
    <property type="entry name" value="zf-C2HC_3"/>
    <property type="match status" value="1"/>
</dbReference>
<evidence type="ECO:0000256" key="1">
    <source>
        <dbReference type="SAM" id="MobiDB-lite"/>
    </source>
</evidence>
<dbReference type="PANTHER" id="PTHR35513">
    <property type="entry name" value="OS02G0158600 PROTEIN"/>
    <property type="match status" value="1"/>
</dbReference>
<feature type="domain" description="C2HC zinc finger plants" evidence="2">
    <location>
        <begin position="123"/>
        <end position="169"/>
    </location>
</feature>